<name>A0A916W3E0_9HYPH</name>
<sequence>MPLFPGFSEVDIETEGVRVHARVGGSGEPLLLLHGYPQTHAMWHPIAAELARTYTVVAADLRGYGESVAHEKDFTFRAMARDQVRLMEQLGHKQFHVVSHDRGARTAHRMVLDHPASVKSLVLLDILPTVEVWRLMDAWLARKYYHWTFLAHPSDMPQRLLNSEPLTYLRATLAGLGGLNIFAPEAMAEYERAAQKPSVVEAWCGDYLAGATTDLDHDRADVGSISDIPCLVLWGDKGVVGKQVNPLETWRQWFANVSGHALDTGHFLVEEKPEEVLEAVRQHLAAATAG</sequence>
<dbReference type="RefSeq" id="WP_188720529.1">
    <property type="nucleotide sequence ID" value="NZ_BMIF01000004.1"/>
</dbReference>
<reference evidence="2" key="1">
    <citation type="journal article" date="2014" name="Int. J. Syst. Evol. Microbiol.">
        <title>Complete genome sequence of Corynebacterium casei LMG S-19264T (=DSM 44701T), isolated from a smear-ripened cheese.</title>
        <authorList>
            <consortium name="US DOE Joint Genome Institute (JGI-PGF)"/>
            <person name="Walter F."/>
            <person name="Albersmeier A."/>
            <person name="Kalinowski J."/>
            <person name="Ruckert C."/>
        </authorList>
    </citation>
    <scope>NUCLEOTIDE SEQUENCE</scope>
    <source>
        <strain evidence="2">CGMCC 1.15320</strain>
    </source>
</reference>
<dbReference type="InterPro" id="IPR000639">
    <property type="entry name" value="Epox_hydrolase-like"/>
</dbReference>
<dbReference type="Gene3D" id="3.40.50.1820">
    <property type="entry name" value="alpha/beta hydrolase"/>
    <property type="match status" value="1"/>
</dbReference>
<dbReference type="InterPro" id="IPR050266">
    <property type="entry name" value="AB_hydrolase_sf"/>
</dbReference>
<dbReference type="PRINTS" id="PR00412">
    <property type="entry name" value="EPOXHYDRLASE"/>
</dbReference>
<dbReference type="Pfam" id="PF00561">
    <property type="entry name" value="Abhydrolase_1"/>
    <property type="match status" value="1"/>
</dbReference>
<dbReference type="InterPro" id="IPR029058">
    <property type="entry name" value="AB_hydrolase_fold"/>
</dbReference>
<gene>
    <name evidence="2" type="ORF">GCM10011385_16200</name>
</gene>
<keyword evidence="3" id="KW-1185">Reference proteome</keyword>
<keyword evidence="2" id="KW-0378">Hydrolase</keyword>
<organism evidence="2 3">
    <name type="scientific">Nitratireductor aestuarii</name>
    <dbReference type="NCBI Taxonomy" id="1735103"/>
    <lineage>
        <taxon>Bacteria</taxon>
        <taxon>Pseudomonadati</taxon>
        <taxon>Pseudomonadota</taxon>
        <taxon>Alphaproteobacteria</taxon>
        <taxon>Hyphomicrobiales</taxon>
        <taxon>Phyllobacteriaceae</taxon>
        <taxon>Nitratireductor</taxon>
    </lineage>
</organism>
<reference evidence="2" key="2">
    <citation type="submission" date="2020-09" db="EMBL/GenBank/DDBJ databases">
        <authorList>
            <person name="Sun Q."/>
            <person name="Zhou Y."/>
        </authorList>
    </citation>
    <scope>NUCLEOTIDE SEQUENCE</scope>
    <source>
        <strain evidence="2">CGMCC 1.15320</strain>
    </source>
</reference>
<evidence type="ECO:0000313" key="3">
    <source>
        <dbReference type="Proteomes" id="UP000636264"/>
    </source>
</evidence>
<dbReference type="SUPFAM" id="SSF53474">
    <property type="entry name" value="alpha/beta-Hydrolases"/>
    <property type="match status" value="1"/>
</dbReference>
<dbReference type="PANTHER" id="PTHR43798:SF33">
    <property type="entry name" value="HYDROLASE, PUTATIVE (AFU_ORTHOLOGUE AFUA_2G14860)-RELATED"/>
    <property type="match status" value="1"/>
</dbReference>
<evidence type="ECO:0000313" key="2">
    <source>
        <dbReference type="EMBL" id="GGA63148.1"/>
    </source>
</evidence>
<dbReference type="InterPro" id="IPR000073">
    <property type="entry name" value="AB_hydrolase_1"/>
</dbReference>
<protein>
    <submittedName>
        <fullName evidence="2">Hydrolase</fullName>
    </submittedName>
</protein>
<proteinExistence type="predicted"/>
<dbReference type="AlphaFoldDB" id="A0A916W3E0"/>
<evidence type="ECO:0000259" key="1">
    <source>
        <dbReference type="Pfam" id="PF00561"/>
    </source>
</evidence>
<dbReference type="PANTHER" id="PTHR43798">
    <property type="entry name" value="MONOACYLGLYCEROL LIPASE"/>
    <property type="match status" value="1"/>
</dbReference>
<feature type="domain" description="AB hydrolase-1" evidence="1">
    <location>
        <begin position="29"/>
        <end position="273"/>
    </location>
</feature>
<accession>A0A916W3E0</accession>
<dbReference type="GO" id="GO:0016020">
    <property type="term" value="C:membrane"/>
    <property type="evidence" value="ECO:0007669"/>
    <property type="project" value="TreeGrafter"/>
</dbReference>
<comment type="caution">
    <text evidence="2">The sequence shown here is derived from an EMBL/GenBank/DDBJ whole genome shotgun (WGS) entry which is preliminary data.</text>
</comment>
<dbReference type="EMBL" id="BMIF01000004">
    <property type="protein sequence ID" value="GGA63148.1"/>
    <property type="molecule type" value="Genomic_DNA"/>
</dbReference>
<dbReference type="Proteomes" id="UP000636264">
    <property type="component" value="Unassembled WGS sequence"/>
</dbReference>
<dbReference type="GO" id="GO:0016787">
    <property type="term" value="F:hydrolase activity"/>
    <property type="evidence" value="ECO:0007669"/>
    <property type="project" value="UniProtKB-KW"/>
</dbReference>